<dbReference type="GeneID" id="107411523"/>
<dbReference type="SUPFAM" id="SSF52540">
    <property type="entry name" value="P-loop containing nucleoside triphosphate hydrolases"/>
    <property type="match status" value="1"/>
</dbReference>
<dbReference type="InterPro" id="IPR005225">
    <property type="entry name" value="Small_GTP-bd"/>
</dbReference>
<comment type="similarity">
    <text evidence="2">Belongs to the TRAFAC class TrmE-Era-EngA-EngB-Septin-like GTPase superfamily. EngB GTPase family.</text>
</comment>
<organism evidence="9 10">
    <name type="scientific">Ziziphus jujuba</name>
    <name type="common">Chinese jujube</name>
    <name type="synonym">Ziziphus sativa</name>
    <dbReference type="NCBI Taxonomy" id="326968"/>
    <lineage>
        <taxon>Eukaryota</taxon>
        <taxon>Viridiplantae</taxon>
        <taxon>Streptophyta</taxon>
        <taxon>Embryophyta</taxon>
        <taxon>Tracheophyta</taxon>
        <taxon>Spermatophyta</taxon>
        <taxon>Magnoliopsida</taxon>
        <taxon>eudicotyledons</taxon>
        <taxon>Gunneridae</taxon>
        <taxon>Pentapetalae</taxon>
        <taxon>rosids</taxon>
        <taxon>fabids</taxon>
        <taxon>Rosales</taxon>
        <taxon>Rhamnaceae</taxon>
        <taxon>Paliureae</taxon>
        <taxon>Ziziphus</taxon>
    </lineage>
</organism>
<evidence type="ECO:0000256" key="5">
    <source>
        <dbReference type="ARBA" id="ARBA00022842"/>
    </source>
</evidence>
<evidence type="ECO:0000313" key="10">
    <source>
        <dbReference type="RefSeq" id="XP_048325085.2"/>
    </source>
</evidence>
<evidence type="ECO:0000256" key="7">
    <source>
        <dbReference type="SAM" id="MobiDB-lite"/>
    </source>
</evidence>
<keyword evidence="6" id="KW-0342">GTP-binding</keyword>
<protein>
    <submittedName>
        <fullName evidence="10">Uncharacterized protein LOC107411523</fullName>
    </submittedName>
</protein>
<name>A0ABM3IBK9_ZIZJJ</name>
<feature type="region of interest" description="Disordered" evidence="7">
    <location>
        <begin position="166"/>
        <end position="227"/>
    </location>
</feature>
<evidence type="ECO:0000256" key="6">
    <source>
        <dbReference type="ARBA" id="ARBA00023134"/>
    </source>
</evidence>
<evidence type="ECO:0000256" key="4">
    <source>
        <dbReference type="ARBA" id="ARBA00022741"/>
    </source>
</evidence>
<dbReference type="CDD" id="cd01876">
    <property type="entry name" value="YihA_EngB"/>
    <property type="match status" value="1"/>
</dbReference>
<accession>A0ABM3IBK9</accession>
<feature type="region of interest" description="Disordered" evidence="7">
    <location>
        <begin position="105"/>
        <end position="150"/>
    </location>
</feature>
<feature type="compositionally biased region" description="Polar residues" evidence="7">
    <location>
        <begin position="123"/>
        <end position="134"/>
    </location>
</feature>
<dbReference type="Proteomes" id="UP001652623">
    <property type="component" value="Chromosome 10"/>
</dbReference>
<keyword evidence="5" id="KW-0460">Magnesium</keyword>
<keyword evidence="4" id="KW-0547">Nucleotide-binding</keyword>
<gene>
    <name evidence="10" type="primary">LOC107411523</name>
</gene>
<dbReference type="InterPro" id="IPR019987">
    <property type="entry name" value="GTP-bd_ribosome_bio_YsxC"/>
</dbReference>
<dbReference type="Pfam" id="PF01926">
    <property type="entry name" value="MMR_HSR1"/>
    <property type="match status" value="1"/>
</dbReference>
<comment type="cofactor">
    <cofactor evidence="1">
        <name>Mg(2+)</name>
        <dbReference type="ChEBI" id="CHEBI:18420"/>
    </cofactor>
</comment>
<feature type="region of interest" description="Disordered" evidence="7">
    <location>
        <begin position="235"/>
        <end position="254"/>
    </location>
</feature>
<dbReference type="HAMAP" id="MF_00321">
    <property type="entry name" value="GTPase_EngB"/>
    <property type="match status" value="1"/>
</dbReference>
<keyword evidence="9" id="KW-1185">Reference proteome</keyword>
<evidence type="ECO:0000259" key="8">
    <source>
        <dbReference type="PROSITE" id="PS51706"/>
    </source>
</evidence>
<evidence type="ECO:0000256" key="1">
    <source>
        <dbReference type="ARBA" id="ARBA00001946"/>
    </source>
</evidence>
<dbReference type="InterPro" id="IPR006073">
    <property type="entry name" value="GTP-bd"/>
</dbReference>
<dbReference type="Gene3D" id="3.40.50.300">
    <property type="entry name" value="P-loop containing nucleotide triphosphate hydrolases"/>
    <property type="match status" value="1"/>
</dbReference>
<dbReference type="InterPro" id="IPR027417">
    <property type="entry name" value="P-loop_NTPase"/>
</dbReference>
<reference evidence="10" key="1">
    <citation type="submission" date="2025-08" db="UniProtKB">
        <authorList>
            <consortium name="RefSeq"/>
        </authorList>
    </citation>
    <scope>IDENTIFICATION</scope>
    <source>
        <tissue evidence="10">Seedling</tissue>
    </source>
</reference>
<feature type="region of interest" description="Disordered" evidence="7">
    <location>
        <begin position="17"/>
        <end position="37"/>
    </location>
</feature>
<dbReference type="NCBIfam" id="TIGR03598">
    <property type="entry name" value="GTPase_YsxC"/>
    <property type="match status" value="1"/>
</dbReference>
<proteinExistence type="inferred from homology"/>
<evidence type="ECO:0000313" key="9">
    <source>
        <dbReference type="Proteomes" id="UP001652623"/>
    </source>
</evidence>
<dbReference type="PROSITE" id="PS51706">
    <property type="entry name" value="G_ENGB"/>
    <property type="match status" value="1"/>
</dbReference>
<sequence length="522" mass="58642">MSADALRYKLNKKLKIGASRSNNLDDGNKKAQSAFGEREYGGKNLKLCVKDKKINTGQEGSQGMIDAKKKPRPWSSHGARKRIYADQESSREIVSYGNAKAPIRKALSRTRQNQVKDDFVKANHSNVSSRSMWTSGMLEDNTSESKRSSCKVKNLVKSAQVSYAGLSKKYDRSNLGSSQGLDPSEKKSPGVSLLNSAKKKVRDRRSAEEDLEASGEKPKKRKRVIRIDPYDISNKRLNDDINDDESAKEKKKDLEQKVDMSKNAQFRAIQPSPSILSFVEDNLLGRRRLIELRRAGYNTELSAPLDNIPFSTSTERERIEENVFRNKLTFFAAAKVSSSFPPPDLPEIAFAGRSNVGKSSLLNALTRQWGVVRTSDKPGLTQTINFFNLGSKLSLVDLPGYGFAYAKEEVKDAWEELVKEYVSTRVGLKRVCLLIDTKWGMKPRDHELINLMERAQTKYQIVLTKTDMVFPIDLARHAMRIEESLKAHKSVVQPVMMVSSKSGAGIRCLRTVLSKIARFAKL</sequence>
<evidence type="ECO:0000256" key="3">
    <source>
        <dbReference type="ARBA" id="ARBA00022723"/>
    </source>
</evidence>
<dbReference type="InterPro" id="IPR030393">
    <property type="entry name" value="G_ENGB_dom"/>
</dbReference>
<keyword evidence="3" id="KW-0479">Metal-binding</keyword>
<evidence type="ECO:0000256" key="2">
    <source>
        <dbReference type="ARBA" id="ARBA00009638"/>
    </source>
</evidence>
<feature type="domain" description="EngB-type G" evidence="8">
    <location>
        <begin position="344"/>
        <end position="519"/>
    </location>
</feature>
<dbReference type="NCBIfam" id="TIGR00231">
    <property type="entry name" value="small_GTP"/>
    <property type="match status" value="1"/>
</dbReference>
<dbReference type="PANTHER" id="PTHR47560">
    <property type="entry name" value="EXPRESSED PROTEIN"/>
    <property type="match status" value="1"/>
</dbReference>
<dbReference type="PANTHER" id="PTHR47560:SF1">
    <property type="entry name" value="EXPRESSED PROTEIN"/>
    <property type="match status" value="1"/>
</dbReference>
<dbReference type="RefSeq" id="XP_048325085.2">
    <property type="nucleotide sequence ID" value="XM_048469128.2"/>
</dbReference>
<feature type="region of interest" description="Disordered" evidence="7">
    <location>
        <begin position="57"/>
        <end position="82"/>
    </location>
</feature>